<keyword evidence="1" id="KW-0812">Transmembrane</keyword>
<dbReference type="Proteomes" id="UP000233524">
    <property type="component" value="Unassembled WGS sequence"/>
</dbReference>
<name>A0A2N3N7H2_9PEZI</name>
<feature type="transmembrane region" description="Helical" evidence="1">
    <location>
        <begin position="193"/>
        <end position="214"/>
    </location>
</feature>
<organism evidence="2 3">
    <name type="scientific">Lomentospora prolificans</name>
    <dbReference type="NCBI Taxonomy" id="41688"/>
    <lineage>
        <taxon>Eukaryota</taxon>
        <taxon>Fungi</taxon>
        <taxon>Dikarya</taxon>
        <taxon>Ascomycota</taxon>
        <taxon>Pezizomycotina</taxon>
        <taxon>Sordariomycetes</taxon>
        <taxon>Hypocreomycetidae</taxon>
        <taxon>Microascales</taxon>
        <taxon>Microascaceae</taxon>
        <taxon>Lomentospora</taxon>
    </lineage>
</organism>
<evidence type="ECO:0000313" key="3">
    <source>
        <dbReference type="Proteomes" id="UP000233524"/>
    </source>
</evidence>
<protein>
    <submittedName>
        <fullName evidence="2">Uncharacterized protein</fullName>
    </submittedName>
</protein>
<dbReference type="EMBL" id="NLAX01000697">
    <property type="protein sequence ID" value="PKS08364.1"/>
    <property type="molecule type" value="Genomic_DNA"/>
</dbReference>
<feature type="transmembrane region" description="Helical" evidence="1">
    <location>
        <begin position="235"/>
        <end position="253"/>
    </location>
</feature>
<gene>
    <name evidence="2" type="ORF">jhhlp_005308</name>
</gene>
<feature type="transmembrane region" description="Helical" evidence="1">
    <location>
        <begin position="159"/>
        <end position="181"/>
    </location>
</feature>
<accession>A0A2N3N7H2</accession>
<keyword evidence="3" id="KW-1185">Reference proteome</keyword>
<evidence type="ECO:0000313" key="2">
    <source>
        <dbReference type="EMBL" id="PKS08364.1"/>
    </source>
</evidence>
<dbReference type="InParanoid" id="A0A2N3N7H2"/>
<keyword evidence="1" id="KW-0472">Membrane</keyword>
<dbReference type="VEuPathDB" id="FungiDB:jhhlp_005308"/>
<feature type="transmembrane region" description="Helical" evidence="1">
    <location>
        <begin position="259"/>
        <end position="280"/>
    </location>
</feature>
<reference evidence="2 3" key="1">
    <citation type="journal article" date="2017" name="G3 (Bethesda)">
        <title>First Draft Genome Sequence of the Pathogenic Fungus Lomentospora prolificans (Formerly Scedosporium prolificans).</title>
        <authorList>
            <person name="Luo R."/>
            <person name="Zimin A."/>
            <person name="Workman R."/>
            <person name="Fan Y."/>
            <person name="Pertea G."/>
            <person name="Grossman N."/>
            <person name="Wear M.P."/>
            <person name="Jia B."/>
            <person name="Miller H."/>
            <person name="Casadevall A."/>
            <person name="Timp W."/>
            <person name="Zhang S.X."/>
            <person name="Salzberg S.L."/>
        </authorList>
    </citation>
    <scope>NUCLEOTIDE SEQUENCE [LARGE SCALE GENOMIC DNA]</scope>
    <source>
        <strain evidence="2 3">JHH-5317</strain>
    </source>
</reference>
<keyword evidence="1" id="KW-1133">Transmembrane helix</keyword>
<evidence type="ECO:0000256" key="1">
    <source>
        <dbReference type="SAM" id="Phobius"/>
    </source>
</evidence>
<comment type="caution">
    <text evidence="2">The sequence shown here is derived from an EMBL/GenBank/DDBJ whole genome shotgun (WGS) entry which is preliminary data.</text>
</comment>
<sequence>MAFKVWPPKASQVWVLVCNLGTSSRPPTTVDITPLTPNRGSVIFALTICVLASCRSTSESAYSLIKTDQVFFQKFLGDECYNASKPFVPNEYRIGLSGSCRIKDDVTACKSHYPRINWVTLFEEDVTAANATVDQRAILDQCVGTLHEKGVNHGLTNRLAAAMFALLIISVFLNAGALAAAAWCGSGFGKSVFIIELVDEMILVTCIGIFIGIGNHEIGGYYPDTLRLRDIDDKAILGVGFWLLIAMFTTRAISHPFLFIITLIVALLILILPLIILWFCCSSEDSRDETVVTVRSRVEHIWVEESEK</sequence>
<proteinExistence type="predicted"/>
<dbReference type="OrthoDB" id="3556237at2759"/>
<dbReference type="AlphaFoldDB" id="A0A2N3N7H2"/>